<organism evidence="4">
    <name type="scientific">mine drainage metagenome</name>
    <dbReference type="NCBI Taxonomy" id="410659"/>
    <lineage>
        <taxon>unclassified sequences</taxon>
        <taxon>metagenomes</taxon>
        <taxon>ecological metagenomes</taxon>
    </lineage>
</organism>
<protein>
    <submittedName>
        <fullName evidence="4">Methyl-accepting chemotaxis protein I</fullName>
    </submittedName>
</protein>
<sequence length="480" mass="49785">MTVGRRIALGTGFLCLMLALSVLFGTGALRRLMNTGDDIVGDSLPGLALMAQLSRDSAENEIRMARMVAGAGGDDASVRKEMEALSARVDGAVRSYGATVKDDGDRRLFDQVLRRRADYERLSASCLALLDKGDRDGALRLYSGQMKSAYAAYASANKDLTLYNSTQASALGAKLAREVHRDVRLFVLGGLLALVVGIALAAASVVKIGGLLRSVSGSLDEGAGQVAAAASQVAGSSGSLAQGATEQAASLEETSASLEEMAGMTRRNAENASKAKETARVAREAADAGYEHMKAMHAAVEDIRAASEQIRVILKTIDEIAFQTNILALNAAVEAARAGEAGAGFAVVADEVRSLAQRAAGAARETAEKIEASTVKSRLGVSLSTDVTRSFEAIQGHVRNLAGLVAEIAQASVEQSQGIDQVAKAVSEMDRVVQANASGAEETAAAAEELNAQSSAMRDLVDGLVTLAGRRTQAAPTTSA</sequence>
<proteinExistence type="predicted"/>
<reference evidence="4" key="1">
    <citation type="submission" date="2016-10" db="EMBL/GenBank/DDBJ databases">
        <title>Sequence of Gallionella enrichment culture.</title>
        <authorList>
            <person name="Poehlein A."/>
            <person name="Muehling M."/>
            <person name="Daniel R."/>
        </authorList>
    </citation>
    <scope>NUCLEOTIDE SEQUENCE</scope>
</reference>
<feature type="transmembrane region" description="Helical" evidence="2">
    <location>
        <begin position="185"/>
        <end position="206"/>
    </location>
</feature>
<dbReference type="GO" id="GO:0007165">
    <property type="term" value="P:signal transduction"/>
    <property type="evidence" value="ECO:0007669"/>
    <property type="project" value="InterPro"/>
</dbReference>
<dbReference type="PANTHER" id="PTHR43531">
    <property type="entry name" value="PROTEIN ICFG"/>
    <property type="match status" value="1"/>
</dbReference>
<evidence type="ECO:0000256" key="1">
    <source>
        <dbReference type="ARBA" id="ARBA00022500"/>
    </source>
</evidence>
<evidence type="ECO:0000259" key="3">
    <source>
        <dbReference type="PROSITE" id="PS50111"/>
    </source>
</evidence>
<evidence type="ECO:0000313" key="4">
    <source>
        <dbReference type="EMBL" id="OIQ98858.1"/>
    </source>
</evidence>
<dbReference type="PANTHER" id="PTHR43531:SF11">
    <property type="entry name" value="METHYL-ACCEPTING CHEMOTAXIS PROTEIN 3"/>
    <property type="match status" value="1"/>
</dbReference>
<evidence type="ECO:0000256" key="2">
    <source>
        <dbReference type="SAM" id="Phobius"/>
    </source>
</evidence>
<keyword evidence="1" id="KW-0145">Chemotaxis</keyword>
<dbReference type="AlphaFoldDB" id="A0A1J5RT53"/>
<feature type="domain" description="Methyl-accepting transducer" evidence="3">
    <location>
        <begin position="222"/>
        <end position="451"/>
    </location>
</feature>
<dbReference type="Pfam" id="PF12729">
    <property type="entry name" value="4HB_MCP_1"/>
    <property type="match status" value="1"/>
</dbReference>
<comment type="caution">
    <text evidence="4">The sequence shown here is derived from an EMBL/GenBank/DDBJ whole genome shotgun (WGS) entry which is preliminary data.</text>
</comment>
<dbReference type="Pfam" id="PF00015">
    <property type="entry name" value="MCPsignal"/>
    <property type="match status" value="1"/>
</dbReference>
<keyword evidence="2" id="KW-0472">Membrane</keyword>
<dbReference type="GO" id="GO:0016020">
    <property type="term" value="C:membrane"/>
    <property type="evidence" value="ECO:0007669"/>
    <property type="project" value="InterPro"/>
</dbReference>
<keyword evidence="2" id="KW-0812">Transmembrane</keyword>
<dbReference type="SUPFAM" id="SSF58104">
    <property type="entry name" value="Methyl-accepting chemotaxis protein (MCP) signaling domain"/>
    <property type="match status" value="1"/>
</dbReference>
<gene>
    <name evidence="4" type="primary">tsr_4</name>
    <name evidence="4" type="ORF">GALL_191000</name>
</gene>
<accession>A0A1J5RT53</accession>
<dbReference type="InterPro" id="IPR051310">
    <property type="entry name" value="MCP_chemotaxis"/>
</dbReference>
<dbReference type="Gene3D" id="1.10.287.950">
    <property type="entry name" value="Methyl-accepting chemotaxis protein"/>
    <property type="match status" value="1"/>
</dbReference>
<name>A0A1J5RT53_9ZZZZ</name>
<dbReference type="GO" id="GO:0006935">
    <property type="term" value="P:chemotaxis"/>
    <property type="evidence" value="ECO:0007669"/>
    <property type="project" value="UniProtKB-KW"/>
</dbReference>
<keyword evidence="2" id="KW-1133">Transmembrane helix</keyword>
<dbReference type="PROSITE" id="PS50111">
    <property type="entry name" value="CHEMOTAXIS_TRANSDUC_2"/>
    <property type="match status" value="1"/>
</dbReference>
<dbReference type="InterPro" id="IPR004089">
    <property type="entry name" value="MCPsignal_dom"/>
</dbReference>
<feature type="transmembrane region" description="Helical" evidence="2">
    <location>
        <begin position="6"/>
        <end position="24"/>
    </location>
</feature>
<dbReference type="SMART" id="SM00283">
    <property type="entry name" value="MA"/>
    <property type="match status" value="1"/>
</dbReference>
<dbReference type="InterPro" id="IPR024478">
    <property type="entry name" value="HlyB_4HB_MCP"/>
</dbReference>
<dbReference type="EMBL" id="MLJW01000113">
    <property type="protein sequence ID" value="OIQ98858.1"/>
    <property type="molecule type" value="Genomic_DNA"/>
</dbReference>